<dbReference type="EMBL" id="JAPKMY010000002">
    <property type="protein sequence ID" value="MCX5467128.1"/>
    <property type="molecule type" value="Genomic_DNA"/>
</dbReference>
<evidence type="ECO:0000313" key="3">
    <source>
        <dbReference type="Proteomes" id="UP001146019"/>
    </source>
</evidence>
<dbReference type="InterPro" id="IPR048130">
    <property type="entry name" value="T6SS_ExIF-like"/>
</dbReference>
<proteinExistence type="predicted"/>
<dbReference type="AlphaFoldDB" id="A0A9X3DRI4"/>
<keyword evidence="1" id="KW-1133">Transmembrane helix</keyword>
<dbReference type="NCBIfam" id="NF041560">
    <property type="entry name" value="T6SS_Burk_ExIF"/>
    <property type="match status" value="1"/>
</dbReference>
<gene>
    <name evidence="2" type="ORF">OSH00_05150</name>
</gene>
<accession>A0A9X3DRI4</accession>
<reference evidence="2" key="1">
    <citation type="submission" date="2022-11" db="EMBL/GenBank/DDBJ databases">
        <title>Biodiversity and phylogenetic relationships of bacteria.</title>
        <authorList>
            <person name="Machado R.A.R."/>
            <person name="Bhat A."/>
            <person name="Loulou A."/>
            <person name="Kallel S."/>
        </authorList>
    </citation>
    <scope>NUCLEOTIDE SEQUENCE</scope>
    <source>
        <strain evidence="2">A-IN1</strain>
    </source>
</reference>
<dbReference type="RefSeq" id="WP_266129532.1">
    <property type="nucleotide sequence ID" value="NZ_JAPKMY010000002.1"/>
</dbReference>
<keyword evidence="1" id="KW-0812">Transmembrane</keyword>
<keyword evidence="1" id="KW-0472">Membrane</keyword>
<protein>
    <submittedName>
        <fullName evidence="2">Uncharacterized protein</fullName>
    </submittedName>
</protein>
<sequence length="277" mass="31322">MSLKKTDKIIDELADRLFIVEGEVTDLLTSETMQNLNANMQTASGAIAVGSALVGQIGNAALASFAASDEGIEVSDFAIEVTDHNNQKHYFTGCFPVVIFKKGDKVKVIAEPLSGQNKYARATAIIDQKSNYIWTSQEVVKGRFRYRIFGMKMTGAVCVFVMFAQLILDYFISDSLDQMLMAKLGIQINILIIMFICLFIGWRVGASFDGQSIELEAILKKLGFNKPSRMDLQHYALNDLSWKNKEDNKGYVHERWKDYTYRIDLAKQYDEEKYGKK</sequence>
<feature type="transmembrane region" description="Helical" evidence="1">
    <location>
        <begin position="184"/>
        <end position="202"/>
    </location>
</feature>
<keyword evidence="3" id="KW-1185">Reference proteome</keyword>
<comment type="caution">
    <text evidence="2">The sequence shown here is derived from an EMBL/GenBank/DDBJ whole genome shotgun (WGS) entry which is preliminary data.</text>
</comment>
<dbReference type="Proteomes" id="UP001146019">
    <property type="component" value="Unassembled WGS sequence"/>
</dbReference>
<feature type="transmembrane region" description="Helical" evidence="1">
    <location>
        <begin position="153"/>
        <end position="172"/>
    </location>
</feature>
<organism evidence="2 3">
    <name type="scientific">Acinetobacter nematophilus</name>
    <dbReference type="NCBI Taxonomy" id="2994642"/>
    <lineage>
        <taxon>Bacteria</taxon>
        <taxon>Pseudomonadati</taxon>
        <taxon>Pseudomonadota</taxon>
        <taxon>Gammaproteobacteria</taxon>
        <taxon>Moraxellales</taxon>
        <taxon>Moraxellaceae</taxon>
        <taxon>Acinetobacter</taxon>
    </lineage>
</organism>
<evidence type="ECO:0000256" key="1">
    <source>
        <dbReference type="SAM" id="Phobius"/>
    </source>
</evidence>
<name>A0A9X3DRI4_9GAMM</name>
<evidence type="ECO:0000313" key="2">
    <source>
        <dbReference type="EMBL" id="MCX5467128.1"/>
    </source>
</evidence>